<dbReference type="AlphaFoldDB" id="A0A448PEA2"/>
<dbReference type="Proteomes" id="UP000269542">
    <property type="component" value="Chromosome"/>
</dbReference>
<reference evidence="1 2" key="1">
    <citation type="submission" date="2018-12" db="EMBL/GenBank/DDBJ databases">
        <authorList>
            <consortium name="Pathogen Informatics"/>
        </authorList>
    </citation>
    <scope>NUCLEOTIDE SEQUENCE [LARGE SCALE GENOMIC DNA]</scope>
    <source>
        <strain evidence="1 2">NCTC13354</strain>
    </source>
</reference>
<gene>
    <name evidence="1" type="ORF">NCTC13354_00973</name>
</gene>
<evidence type="ECO:0000313" key="1">
    <source>
        <dbReference type="EMBL" id="VEI13262.1"/>
    </source>
</evidence>
<protein>
    <submittedName>
        <fullName evidence="1">Uncharacterized protein</fullName>
    </submittedName>
</protein>
<organism evidence="1 2">
    <name type="scientific">Trueperella bialowiezensis</name>
    <dbReference type="NCBI Taxonomy" id="312285"/>
    <lineage>
        <taxon>Bacteria</taxon>
        <taxon>Bacillati</taxon>
        <taxon>Actinomycetota</taxon>
        <taxon>Actinomycetes</taxon>
        <taxon>Actinomycetales</taxon>
        <taxon>Actinomycetaceae</taxon>
        <taxon>Trueperella</taxon>
    </lineage>
</organism>
<dbReference type="KEGG" id="tbw:NCTC13354_00973"/>
<accession>A0A448PEA2</accession>
<name>A0A448PEA2_9ACTO</name>
<sequence>MTLFARLIVYENVTFPRLFQLRDDVHCCVVGDERWISRCSISVRQTNMFFVVVSTTNRLHLAR</sequence>
<dbReference type="EMBL" id="LR134476">
    <property type="protein sequence ID" value="VEI13262.1"/>
    <property type="molecule type" value="Genomic_DNA"/>
</dbReference>
<proteinExistence type="predicted"/>
<evidence type="ECO:0000313" key="2">
    <source>
        <dbReference type="Proteomes" id="UP000269542"/>
    </source>
</evidence>
<keyword evidence="2" id="KW-1185">Reference proteome</keyword>